<dbReference type="InterPro" id="IPR000945">
    <property type="entry name" value="DBH-like"/>
</dbReference>
<evidence type="ECO:0000259" key="14">
    <source>
        <dbReference type="PROSITE" id="PS50836"/>
    </source>
</evidence>
<feature type="chain" id="PRO_5046065874" evidence="13">
    <location>
        <begin position="20"/>
        <end position="716"/>
    </location>
</feature>
<evidence type="ECO:0000256" key="13">
    <source>
        <dbReference type="SAM" id="SignalP"/>
    </source>
</evidence>
<dbReference type="InterPro" id="IPR000323">
    <property type="entry name" value="Cu2_ascorb_mOase_N"/>
</dbReference>
<keyword evidence="11" id="KW-1015">Disulfide bond</keyword>
<dbReference type="PANTHER" id="PTHR10157:SF29">
    <property type="entry name" value="DOPAMINE BETA-HYDROXYLASE"/>
    <property type="match status" value="1"/>
</dbReference>
<reference evidence="15 16" key="1">
    <citation type="submission" date="2020-10" db="EMBL/GenBank/DDBJ databases">
        <authorList>
            <person name="Klimov P.B."/>
            <person name="Dyachkov S.M."/>
            <person name="Chetverikov P.E."/>
        </authorList>
    </citation>
    <scope>NUCLEOTIDE SEQUENCE [LARGE SCALE GENOMIC DNA]</scope>
    <source>
        <strain evidence="15">BMOC 18-1129-001#AD2665</strain>
        <tissue evidence="15">Entire mites</tissue>
    </source>
</reference>
<comment type="subcellular location">
    <subcellularLocation>
        <location evidence="2">Membrane</location>
        <topology evidence="2">Single-pass membrane protein</topology>
    </subcellularLocation>
</comment>
<dbReference type="InterPro" id="IPR008977">
    <property type="entry name" value="PHM/PNGase_F_dom_sf"/>
</dbReference>
<dbReference type="Gene3D" id="2.60.120.230">
    <property type="match status" value="1"/>
</dbReference>
<dbReference type="PROSITE" id="PS50836">
    <property type="entry name" value="DOMON"/>
    <property type="match status" value="1"/>
</dbReference>
<dbReference type="Gene3D" id="2.60.120.310">
    <property type="entry name" value="Copper type II, ascorbate-dependent monooxygenase, N-terminal domain"/>
    <property type="match status" value="1"/>
</dbReference>
<keyword evidence="9" id="KW-0503">Monooxygenase</keyword>
<keyword evidence="10" id="KW-0472">Membrane</keyword>
<feature type="signal peptide" evidence="13">
    <location>
        <begin position="1"/>
        <end position="19"/>
    </location>
</feature>
<name>A0ABQ7S8H9_9ACAR</name>
<keyword evidence="4" id="KW-0812">Transmembrane</keyword>
<evidence type="ECO:0000313" key="16">
    <source>
        <dbReference type="Proteomes" id="UP000825002"/>
    </source>
</evidence>
<dbReference type="InterPro" id="IPR036939">
    <property type="entry name" value="Cu2_ascorb_mOase_N_sf"/>
</dbReference>
<evidence type="ECO:0000256" key="12">
    <source>
        <dbReference type="ARBA" id="ARBA00023180"/>
    </source>
</evidence>
<dbReference type="InterPro" id="IPR024548">
    <property type="entry name" value="Cu2_monoox_C"/>
</dbReference>
<dbReference type="EMBL" id="JAIFTH010000358">
    <property type="protein sequence ID" value="KAG9509733.1"/>
    <property type="molecule type" value="Genomic_DNA"/>
</dbReference>
<gene>
    <name evidence="15" type="primary">DBH</name>
    <name evidence="15" type="ORF">GZH46_01735</name>
</gene>
<dbReference type="Proteomes" id="UP000825002">
    <property type="component" value="Unassembled WGS sequence"/>
</dbReference>
<keyword evidence="5" id="KW-0479">Metal-binding</keyword>
<evidence type="ECO:0000256" key="5">
    <source>
        <dbReference type="ARBA" id="ARBA00022723"/>
    </source>
</evidence>
<dbReference type="Pfam" id="PF03712">
    <property type="entry name" value="Cu2_monoox_C"/>
    <property type="match status" value="1"/>
</dbReference>
<dbReference type="InterPro" id="IPR005018">
    <property type="entry name" value="DOMON_domain"/>
</dbReference>
<feature type="domain" description="DOMON" evidence="14">
    <location>
        <begin position="89"/>
        <end position="221"/>
    </location>
</feature>
<dbReference type="InterPro" id="IPR028460">
    <property type="entry name" value="Tbh/DBH"/>
</dbReference>
<evidence type="ECO:0000256" key="7">
    <source>
        <dbReference type="ARBA" id="ARBA00023002"/>
    </source>
</evidence>
<keyword evidence="16" id="KW-1185">Reference proteome</keyword>
<evidence type="ECO:0000256" key="6">
    <source>
        <dbReference type="ARBA" id="ARBA00022989"/>
    </source>
</evidence>
<dbReference type="PANTHER" id="PTHR10157">
    <property type="entry name" value="DOPAMINE BETA HYDROXYLASE RELATED"/>
    <property type="match status" value="1"/>
</dbReference>
<evidence type="ECO:0000256" key="2">
    <source>
        <dbReference type="ARBA" id="ARBA00004167"/>
    </source>
</evidence>
<protein>
    <submittedName>
        <fullName evidence="15">Dopamine beta-hydroxylase</fullName>
    </submittedName>
</protein>
<feature type="non-terminal residue" evidence="15">
    <location>
        <position position="1"/>
    </location>
</feature>
<keyword evidence="6" id="KW-1133">Transmembrane helix</keyword>
<organism evidence="15 16">
    <name type="scientific">Fragariocoptes setiger</name>
    <dbReference type="NCBI Taxonomy" id="1670756"/>
    <lineage>
        <taxon>Eukaryota</taxon>
        <taxon>Metazoa</taxon>
        <taxon>Ecdysozoa</taxon>
        <taxon>Arthropoda</taxon>
        <taxon>Chelicerata</taxon>
        <taxon>Arachnida</taxon>
        <taxon>Acari</taxon>
        <taxon>Acariformes</taxon>
        <taxon>Trombidiformes</taxon>
        <taxon>Prostigmata</taxon>
        <taxon>Eupodina</taxon>
        <taxon>Eriophyoidea</taxon>
        <taxon>Phytoptidae</taxon>
        <taxon>Fragariocoptes</taxon>
    </lineage>
</organism>
<dbReference type="Pfam" id="PF01082">
    <property type="entry name" value="Cu2_monooxygen"/>
    <property type="match status" value="1"/>
</dbReference>
<evidence type="ECO:0000256" key="1">
    <source>
        <dbReference type="ARBA" id="ARBA00001973"/>
    </source>
</evidence>
<evidence type="ECO:0000313" key="15">
    <source>
        <dbReference type="EMBL" id="KAG9509733.1"/>
    </source>
</evidence>
<dbReference type="Pfam" id="PF03351">
    <property type="entry name" value="DOMON"/>
    <property type="match status" value="1"/>
</dbReference>
<accession>A0ABQ7S8H9</accession>
<evidence type="ECO:0000256" key="3">
    <source>
        <dbReference type="ARBA" id="ARBA00010676"/>
    </source>
</evidence>
<comment type="caution">
    <text evidence="15">The sequence shown here is derived from an EMBL/GenBank/DDBJ whole genome shotgun (WGS) entry which is preliminary data.</text>
</comment>
<proteinExistence type="inferred from homology"/>
<keyword evidence="13" id="KW-0732">Signal</keyword>
<evidence type="ECO:0000256" key="8">
    <source>
        <dbReference type="ARBA" id="ARBA00023008"/>
    </source>
</evidence>
<dbReference type="InterPro" id="IPR014784">
    <property type="entry name" value="Cu2_ascorb_mOase-like_C"/>
</dbReference>
<dbReference type="SUPFAM" id="SSF49742">
    <property type="entry name" value="PHM/PNGase F"/>
    <property type="match status" value="2"/>
</dbReference>
<keyword evidence="12" id="KW-0325">Glycoprotein</keyword>
<keyword evidence="7" id="KW-0560">Oxidoreductase</keyword>
<dbReference type="PRINTS" id="PR00767">
    <property type="entry name" value="DBMONOXGNASE"/>
</dbReference>
<dbReference type="InterPro" id="IPR020611">
    <property type="entry name" value="Cu2_ascorb_mOase_CS-1"/>
</dbReference>
<keyword evidence="8" id="KW-0186">Copper</keyword>
<evidence type="ECO:0000256" key="11">
    <source>
        <dbReference type="ARBA" id="ARBA00023157"/>
    </source>
</evidence>
<comment type="similarity">
    <text evidence="3">Belongs to the copper type II ascorbate-dependent monooxygenase family.</text>
</comment>
<evidence type="ECO:0000256" key="4">
    <source>
        <dbReference type="ARBA" id="ARBA00022692"/>
    </source>
</evidence>
<comment type="cofactor">
    <cofactor evidence="1">
        <name>Cu(2+)</name>
        <dbReference type="ChEBI" id="CHEBI:29036"/>
    </cofactor>
</comment>
<evidence type="ECO:0000256" key="9">
    <source>
        <dbReference type="ARBA" id="ARBA00023033"/>
    </source>
</evidence>
<sequence length="716" mass="83136">MKSFSTLVFNIIVIFSVFGNLNCTNSAIHDGRSSDGDMTRLISSLSQELPHISQSTSRIQHEHSLSNQHKKHERNGNKDYWQLWLDNSFRYQLFWTYDYDDNYIEFELALSSIEFRPKLDAFALGFTHTTHQELRYRRADLCLIWHDQAGQMHLQHAWLDANSTLRLSSLDVHYKCRFIKARESHDKLSVLFSRILDSCSDIDASNYIITNGTVDIIWFKLNAPLPTLEGFEFGQQSANISKGHVNVRLLAPNRSPIKGYETESYKHTIHNNGRYYNRVLDLTNDKLHVPNRDTTYWCRVFHLSNEFQRKHHVTRYEAIIQEGHEHLVHHMELFHCEANNELEISQHANSWAGSCSDPMRPRQLDSCKRVIVAWAMGAAPFEYPEQVGLAIGGHNYNRYVMLEVHYNNPELRNDFIDSSGLRVHYTNELRDNDAGVLEVGLEYTDKNSVPPGIRTTLAGFCVAECTRVAMQTSLNEPQEGINIFAAQLHTHLTGVKSKTLQARAGRVVRELNRDDHFSPHFQEIRLLPQQVRVLPGDALVHYCLYDTRQRGNVTLGGFAIADEMCVTYLHYYPRINLEVCKSSINTRHLMAYFERAGYWYNDSTLAYNKTVAQNYQLIRWSRARAQELLQLYEASPLSMQCNQSNGERYPGDWNGVETTKLYTYDEPDSMMKHHRWQFDDADEYLKDLWPIERHKSCGLSNRGNTSNKRFKTHPEI</sequence>
<evidence type="ECO:0000256" key="10">
    <source>
        <dbReference type="ARBA" id="ARBA00023136"/>
    </source>
</evidence>
<dbReference type="PROSITE" id="PS00084">
    <property type="entry name" value="CU2_MONOOXYGENASE_1"/>
    <property type="match status" value="1"/>
</dbReference>